<dbReference type="GO" id="GO:0008897">
    <property type="term" value="F:holo-[acyl-carrier-protein] synthase activity"/>
    <property type="evidence" value="ECO:0007669"/>
    <property type="project" value="UniProtKB-UniRule"/>
</dbReference>
<dbReference type="GO" id="GO:0000287">
    <property type="term" value="F:magnesium ion binding"/>
    <property type="evidence" value="ECO:0007669"/>
    <property type="project" value="UniProtKB-UniRule"/>
</dbReference>
<accession>D0L0J5</accession>
<keyword evidence="11" id="KW-1185">Reference proteome</keyword>
<keyword evidence="5 8" id="KW-0460">Magnesium</keyword>
<evidence type="ECO:0000256" key="2">
    <source>
        <dbReference type="ARBA" id="ARBA00022679"/>
    </source>
</evidence>
<keyword evidence="3 8" id="KW-0479">Metal-binding</keyword>
<evidence type="ECO:0000256" key="5">
    <source>
        <dbReference type="ARBA" id="ARBA00022842"/>
    </source>
</evidence>
<comment type="cofactor">
    <cofactor evidence="8">
        <name>Mg(2+)</name>
        <dbReference type="ChEBI" id="CHEBI:18420"/>
    </cofactor>
</comment>
<keyword evidence="7 8" id="KW-0275">Fatty acid biosynthesis</keyword>
<dbReference type="RefSeq" id="WP_012824252.1">
    <property type="nucleotide sequence ID" value="NC_013422.1"/>
</dbReference>
<dbReference type="InterPro" id="IPR008278">
    <property type="entry name" value="4-PPantetheinyl_Trfase_dom"/>
</dbReference>
<dbReference type="InterPro" id="IPR002582">
    <property type="entry name" value="ACPS"/>
</dbReference>
<keyword evidence="6 8" id="KW-0443">Lipid metabolism</keyword>
<comment type="similarity">
    <text evidence="8">Belongs to the P-Pant transferase superfamily. AcpS family.</text>
</comment>
<dbReference type="STRING" id="555778.Hneap_1384"/>
<feature type="domain" description="4'-phosphopantetheinyl transferase" evidence="9">
    <location>
        <begin position="4"/>
        <end position="104"/>
    </location>
</feature>
<feature type="binding site" evidence="8">
    <location>
        <position position="8"/>
    </location>
    <ligand>
        <name>Mg(2+)</name>
        <dbReference type="ChEBI" id="CHEBI:18420"/>
    </ligand>
</feature>
<evidence type="ECO:0000259" key="9">
    <source>
        <dbReference type="Pfam" id="PF01648"/>
    </source>
</evidence>
<keyword evidence="8" id="KW-0963">Cytoplasm</keyword>
<evidence type="ECO:0000313" key="11">
    <source>
        <dbReference type="Proteomes" id="UP000009102"/>
    </source>
</evidence>
<keyword evidence="1 8" id="KW-0444">Lipid biosynthesis</keyword>
<comment type="subcellular location">
    <subcellularLocation>
        <location evidence="8">Cytoplasm</location>
    </subcellularLocation>
</comment>
<comment type="catalytic activity">
    <reaction evidence="8">
        <text>apo-[ACP] + CoA = holo-[ACP] + adenosine 3',5'-bisphosphate + H(+)</text>
        <dbReference type="Rhea" id="RHEA:12068"/>
        <dbReference type="Rhea" id="RHEA-COMP:9685"/>
        <dbReference type="Rhea" id="RHEA-COMP:9690"/>
        <dbReference type="ChEBI" id="CHEBI:15378"/>
        <dbReference type="ChEBI" id="CHEBI:29999"/>
        <dbReference type="ChEBI" id="CHEBI:57287"/>
        <dbReference type="ChEBI" id="CHEBI:58343"/>
        <dbReference type="ChEBI" id="CHEBI:64479"/>
        <dbReference type="EC" id="2.7.8.7"/>
    </reaction>
</comment>
<comment type="function">
    <text evidence="8">Transfers the 4'-phosphopantetheine moiety from coenzyme A to a Ser of acyl-carrier-protein.</text>
</comment>
<dbReference type="AlphaFoldDB" id="D0L0J5"/>
<organism evidence="10 11">
    <name type="scientific">Halothiobacillus neapolitanus (strain ATCC 23641 / DSM 15147 / CIP 104769 / NCIMB 8539 / c2)</name>
    <name type="common">Thiobacillus neapolitanus</name>
    <dbReference type="NCBI Taxonomy" id="555778"/>
    <lineage>
        <taxon>Bacteria</taxon>
        <taxon>Pseudomonadati</taxon>
        <taxon>Pseudomonadota</taxon>
        <taxon>Gammaproteobacteria</taxon>
        <taxon>Chromatiales</taxon>
        <taxon>Halothiobacillaceae</taxon>
        <taxon>Halothiobacillus</taxon>
    </lineage>
</organism>
<dbReference type="HOGENOM" id="CLU_089696_3_1_6"/>
<protein>
    <recommendedName>
        <fullName evidence="8">Holo-[acyl-carrier-protein] synthase</fullName>
        <shortName evidence="8">Holo-ACP synthase</shortName>
        <ecNumber evidence="8">2.7.8.7</ecNumber>
    </recommendedName>
    <alternativeName>
        <fullName evidence="8">4'-phosphopantetheinyl transferase AcpS</fullName>
    </alternativeName>
</protein>
<dbReference type="EMBL" id="CP001801">
    <property type="protein sequence ID" value="ACX96218.1"/>
    <property type="molecule type" value="Genomic_DNA"/>
</dbReference>
<evidence type="ECO:0000256" key="3">
    <source>
        <dbReference type="ARBA" id="ARBA00022723"/>
    </source>
</evidence>
<dbReference type="eggNOG" id="COG0736">
    <property type="taxonomic scope" value="Bacteria"/>
</dbReference>
<dbReference type="KEGG" id="hna:Hneap_1384"/>
<evidence type="ECO:0000256" key="6">
    <source>
        <dbReference type="ARBA" id="ARBA00023098"/>
    </source>
</evidence>
<reference evidence="10 11" key="1">
    <citation type="submission" date="2009-10" db="EMBL/GenBank/DDBJ databases">
        <title>Complete sequence of Halothiobacillus neapolitanus c2.</title>
        <authorList>
            <consortium name="US DOE Joint Genome Institute"/>
            <person name="Lucas S."/>
            <person name="Copeland A."/>
            <person name="Lapidus A."/>
            <person name="Glavina del Rio T."/>
            <person name="Tice H."/>
            <person name="Bruce D."/>
            <person name="Goodwin L."/>
            <person name="Pitluck S."/>
            <person name="Davenport K."/>
            <person name="Brettin T."/>
            <person name="Detter J.C."/>
            <person name="Han C."/>
            <person name="Tapia R."/>
            <person name="Larimer F."/>
            <person name="Land M."/>
            <person name="Hauser L."/>
            <person name="Kyrpides N."/>
            <person name="Mikhailova N."/>
            <person name="Kerfeld C."/>
            <person name="Cannon G."/>
            <person name="Heinhort S."/>
        </authorList>
    </citation>
    <scope>NUCLEOTIDE SEQUENCE [LARGE SCALE GENOMIC DNA]</scope>
    <source>
        <strain evidence="11">ATCC 23641 / c2</strain>
    </source>
</reference>
<dbReference type="InterPro" id="IPR037143">
    <property type="entry name" value="4-PPantetheinyl_Trfase_dom_sf"/>
</dbReference>
<name>D0L0J5_HALNC</name>
<dbReference type="InterPro" id="IPR004568">
    <property type="entry name" value="Ppantetheine-prot_Trfase_dom"/>
</dbReference>
<dbReference type="NCBIfam" id="TIGR00516">
    <property type="entry name" value="acpS"/>
    <property type="match status" value="1"/>
</dbReference>
<dbReference type="SUPFAM" id="SSF56214">
    <property type="entry name" value="4'-phosphopantetheinyl transferase"/>
    <property type="match status" value="1"/>
</dbReference>
<dbReference type="Gene3D" id="3.90.470.20">
    <property type="entry name" value="4'-phosphopantetheinyl transferase domain"/>
    <property type="match status" value="1"/>
</dbReference>
<gene>
    <name evidence="8" type="primary">acpS</name>
    <name evidence="10" type="ordered locus">Hneap_1384</name>
</gene>
<dbReference type="GO" id="GO:0006633">
    <property type="term" value="P:fatty acid biosynthetic process"/>
    <property type="evidence" value="ECO:0007669"/>
    <property type="project" value="UniProtKB-UniRule"/>
</dbReference>
<dbReference type="HAMAP" id="MF_00101">
    <property type="entry name" value="AcpS"/>
    <property type="match status" value="1"/>
</dbReference>
<dbReference type="EC" id="2.7.8.7" evidence="8"/>
<proteinExistence type="inferred from homology"/>
<dbReference type="Proteomes" id="UP000009102">
    <property type="component" value="Chromosome"/>
</dbReference>
<dbReference type="Pfam" id="PF01648">
    <property type="entry name" value="ACPS"/>
    <property type="match status" value="1"/>
</dbReference>
<evidence type="ECO:0000256" key="4">
    <source>
        <dbReference type="ARBA" id="ARBA00022832"/>
    </source>
</evidence>
<dbReference type="GO" id="GO:0005737">
    <property type="term" value="C:cytoplasm"/>
    <property type="evidence" value="ECO:0007669"/>
    <property type="project" value="UniProtKB-SubCell"/>
</dbReference>
<evidence type="ECO:0000313" key="10">
    <source>
        <dbReference type="EMBL" id="ACX96218.1"/>
    </source>
</evidence>
<evidence type="ECO:0000256" key="8">
    <source>
        <dbReference type="HAMAP-Rule" id="MF_00101"/>
    </source>
</evidence>
<dbReference type="OrthoDB" id="517356at2"/>
<sequence>MILGLGTDLVEIDRLAKSYARHGDRLVYRILGLSERVAAPASESPRFAAWLAKRFAAKEAAVKAMGTGFSGGISLHEIQTIHDARGAPRLIFSGLAQQRLDEMGAVRVHLSISDERSHALAFVVIEGGNQ</sequence>
<keyword evidence="4 8" id="KW-0276">Fatty acid metabolism</keyword>
<evidence type="ECO:0000256" key="7">
    <source>
        <dbReference type="ARBA" id="ARBA00023160"/>
    </source>
</evidence>
<keyword evidence="2 8" id="KW-0808">Transferase</keyword>
<evidence type="ECO:0000256" key="1">
    <source>
        <dbReference type="ARBA" id="ARBA00022516"/>
    </source>
</evidence>
<dbReference type="NCBIfam" id="TIGR00556">
    <property type="entry name" value="pantethn_trn"/>
    <property type="match status" value="1"/>
</dbReference>
<feature type="binding site" evidence="8">
    <location>
        <position position="59"/>
    </location>
    <ligand>
        <name>Mg(2+)</name>
        <dbReference type="ChEBI" id="CHEBI:18420"/>
    </ligand>
</feature>